<accession>A0A163MB60</accession>
<reference evidence="1 2" key="1">
    <citation type="journal article" date="2016" name="Sci. Rep.">
        <title>Draft genome sequencing and secretome analysis of fungal phytopathogen Ascochyta rabiei provides insight into the necrotrophic effector repertoire.</title>
        <authorList>
            <person name="Verma S."/>
            <person name="Gazara R.K."/>
            <person name="Nizam S."/>
            <person name="Parween S."/>
            <person name="Chattopadhyay D."/>
            <person name="Verma P.K."/>
        </authorList>
    </citation>
    <scope>NUCLEOTIDE SEQUENCE [LARGE SCALE GENOMIC DNA]</scope>
    <source>
        <strain evidence="1 2">ArDII</strain>
    </source>
</reference>
<evidence type="ECO:0000313" key="2">
    <source>
        <dbReference type="Proteomes" id="UP000076837"/>
    </source>
</evidence>
<dbReference type="Proteomes" id="UP000076837">
    <property type="component" value="Unassembled WGS sequence"/>
</dbReference>
<dbReference type="OrthoDB" id="5211263at2759"/>
<proteinExistence type="predicted"/>
<gene>
    <name evidence="1" type="ORF">ST47_g302</name>
</gene>
<dbReference type="AlphaFoldDB" id="A0A163MB60"/>
<organism evidence="1 2">
    <name type="scientific">Didymella rabiei</name>
    <name type="common">Chickpea ascochyta blight fungus</name>
    <name type="synonym">Mycosphaerella rabiei</name>
    <dbReference type="NCBI Taxonomy" id="5454"/>
    <lineage>
        <taxon>Eukaryota</taxon>
        <taxon>Fungi</taxon>
        <taxon>Dikarya</taxon>
        <taxon>Ascomycota</taxon>
        <taxon>Pezizomycotina</taxon>
        <taxon>Dothideomycetes</taxon>
        <taxon>Pleosporomycetidae</taxon>
        <taxon>Pleosporales</taxon>
        <taxon>Pleosporineae</taxon>
        <taxon>Didymellaceae</taxon>
        <taxon>Ascochyta</taxon>
    </lineage>
</organism>
<name>A0A163MB60_DIDRA</name>
<sequence length="214" mass="23467">MASQPGLWKKRVLIPFWCLRICIMIFLIGIYAIALHAVNSVGEFVKPVIASIVVFLLFIVICLLIDILAIVLFLRDALKPGTFLIMNCFQTGFFGGVLIMDLVAVARGTSSEGIGGSIFVFLTFVGLLIYSAVGYHRAKKQAQRGNYAVAYNPTVPTAYAPPHLDAPPYQLHTAYHSQTAAPVELQNSHYLPPYQAHGATTDSYNQGQMKPAHI</sequence>
<keyword evidence="2" id="KW-1185">Reference proteome</keyword>
<protein>
    <submittedName>
        <fullName evidence="1">Uncharacterized protein</fullName>
    </submittedName>
</protein>
<evidence type="ECO:0000313" key="1">
    <source>
        <dbReference type="EMBL" id="KZM28556.1"/>
    </source>
</evidence>
<dbReference type="EMBL" id="JYNV01000012">
    <property type="protein sequence ID" value="KZM28556.1"/>
    <property type="molecule type" value="Genomic_DNA"/>
</dbReference>
<comment type="caution">
    <text evidence="1">The sequence shown here is derived from an EMBL/GenBank/DDBJ whole genome shotgun (WGS) entry which is preliminary data.</text>
</comment>